<dbReference type="Proteomes" id="UP000582090">
    <property type="component" value="Unassembled WGS sequence"/>
</dbReference>
<evidence type="ECO:0000313" key="3">
    <source>
        <dbReference type="Proteomes" id="UP000582090"/>
    </source>
</evidence>
<dbReference type="RefSeq" id="WP_183900450.1">
    <property type="nucleotide sequence ID" value="NZ_JACIDW010000006.1"/>
</dbReference>
<proteinExistence type="predicted"/>
<name>A0A7W6GB97_9HYPH</name>
<keyword evidence="1" id="KW-0732">Signal</keyword>
<dbReference type="AlphaFoldDB" id="A0A7W6GB97"/>
<organism evidence="2 3">
    <name type="scientific">Rhizobium metallidurans</name>
    <dbReference type="NCBI Taxonomy" id="1265931"/>
    <lineage>
        <taxon>Bacteria</taxon>
        <taxon>Pseudomonadati</taxon>
        <taxon>Pseudomonadota</taxon>
        <taxon>Alphaproteobacteria</taxon>
        <taxon>Hyphomicrobiales</taxon>
        <taxon>Rhizobiaceae</taxon>
        <taxon>Rhizobium/Agrobacterium group</taxon>
        <taxon>Rhizobium</taxon>
    </lineage>
</organism>
<feature type="chain" id="PRO_5031283685" evidence="1">
    <location>
        <begin position="24"/>
        <end position="152"/>
    </location>
</feature>
<reference evidence="2 3" key="1">
    <citation type="submission" date="2020-08" db="EMBL/GenBank/DDBJ databases">
        <title>Genomic Encyclopedia of Type Strains, Phase IV (KMG-IV): sequencing the most valuable type-strain genomes for metagenomic binning, comparative biology and taxonomic classification.</title>
        <authorList>
            <person name="Goeker M."/>
        </authorList>
    </citation>
    <scope>NUCLEOTIDE SEQUENCE [LARGE SCALE GENOMIC DNA]</scope>
    <source>
        <strain evidence="2 3">DSM 26575</strain>
    </source>
</reference>
<sequence length="152" mass="15597">MKHILAAATLVAATLLSMATARAADFGVTPMMDGDSFIGCLAQNNRTGIGYLAVGDKLALFANADAFAITKGERVKGTWSVDGAAAAEFSSTADSDKTVTIDVPNDAPTVTALTSGKELTVTANGIDVILSLTGTEQAFTELMTCMKENGGE</sequence>
<dbReference type="EMBL" id="JACIDW010000006">
    <property type="protein sequence ID" value="MBB3964842.1"/>
    <property type="molecule type" value="Genomic_DNA"/>
</dbReference>
<keyword evidence="3" id="KW-1185">Reference proteome</keyword>
<protein>
    <submittedName>
        <fullName evidence="2">Uncharacterized protein</fullName>
    </submittedName>
</protein>
<evidence type="ECO:0000256" key="1">
    <source>
        <dbReference type="SAM" id="SignalP"/>
    </source>
</evidence>
<comment type="caution">
    <text evidence="2">The sequence shown here is derived from an EMBL/GenBank/DDBJ whole genome shotgun (WGS) entry which is preliminary data.</text>
</comment>
<feature type="signal peptide" evidence="1">
    <location>
        <begin position="1"/>
        <end position="23"/>
    </location>
</feature>
<evidence type="ECO:0000313" key="2">
    <source>
        <dbReference type="EMBL" id="MBB3964842.1"/>
    </source>
</evidence>
<accession>A0A7W6GB97</accession>
<gene>
    <name evidence="2" type="ORF">GGQ67_002505</name>
</gene>